<sequence>MKLTSQHDIERNVITQSAEQAYQLVLSKAGASLVRDAIDIRTIEHTRKGTFSAQGSSGDINSRNGIIDKPSDVGGLSALVSLPALLDTDADGIPDEWEITHGLNPKLADSQGRTLSKEYDNIEVYCNSLVFHLWK</sequence>
<keyword evidence="2" id="KW-0325">Glycoprotein</keyword>
<evidence type="ECO:0000256" key="2">
    <source>
        <dbReference type="ARBA" id="ARBA00023180"/>
    </source>
</evidence>
<proteinExistence type="predicted"/>
<organism evidence="3 4">
    <name type="scientific">Pedobacter rhizosphaerae</name>
    <dbReference type="NCBI Taxonomy" id="390241"/>
    <lineage>
        <taxon>Bacteria</taxon>
        <taxon>Pseudomonadati</taxon>
        <taxon>Bacteroidota</taxon>
        <taxon>Sphingobacteriia</taxon>
        <taxon>Sphingobacteriales</taxon>
        <taxon>Sphingobacteriaceae</taxon>
        <taxon>Pedobacter</taxon>
    </lineage>
</organism>
<dbReference type="GO" id="GO:0046872">
    <property type="term" value="F:metal ion binding"/>
    <property type="evidence" value="ECO:0007669"/>
    <property type="project" value="UniProtKB-KW"/>
</dbReference>
<name>A0A1H9PRD6_9SPHI</name>
<dbReference type="PANTHER" id="PTHR42970">
    <property type="entry name" value="PECTATE LYASE C-RELATED"/>
    <property type="match status" value="1"/>
</dbReference>
<dbReference type="STRING" id="390241.SAMN04488023_11055"/>
<evidence type="ECO:0000313" key="4">
    <source>
        <dbReference type="Proteomes" id="UP000199572"/>
    </source>
</evidence>
<dbReference type="InterPro" id="IPR052063">
    <property type="entry name" value="Polysaccharide_Lyase_1"/>
</dbReference>
<evidence type="ECO:0000313" key="3">
    <source>
        <dbReference type="EMBL" id="SER50133.1"/>
    </source>
</evidence>
<dbReference type="RefSeq" id="WP_090883913.1">
    <property type="nucleotide sequence ID" value="NZ_FOGG01000010.1"/>
</dbReference>
<dbReference type="OrthoDB" id="8737820at2"/>
<reference evidence="3 4" key="1">
    <citation type="submission" date="2016-10" db="EMBL/GenBank/DDBJ databases">
        <authorList>
            <person name="de Groot N.N."/>
        </authorList>
    </citation>
    <scope>NUCLEOTIDE SEQUENCE [LARGE SCALE GENOMIC DNA]</scope>
    <source>
        <strain evidence="3 4">DSM 18610</strain>
    </source>
</reference>
<keyword evidence="4" id="KW-1185">Reference proteome</keyword>
<dbReference type="PANTHER" id="PTHR42970:SF1">
    <property type="entry name" value="PECTATE LYASE C-RELATED"/>
    <property type="match status" value="1"/>
</dbReference>
<keyword evidence="1" id="KW-0479">Metal-binding</keyword>
<dbReference type="AlphaFoldDB" id="A0A1H9PRD6"/>
<evidence type="ECO:0000256" key="1">
    <source>
        <dbReference type="ARBA" id="ARBA00022723"/>
    </source>
</evidence>
<protein>
    <submittedName>
        <fullName evidence="3">Uncharacterized protein</fullName>
    </submittedName>
</protein>
<gene>
    <name evidence="3" type="ORF">SAMN04488023_11055</name>
</gene>
<dbReference type="Proteomes" id="UP000199572">
    <property type="component" value="Unassembled WGS sequence"/>
</dbReference>
<dbReference type="EMBL" id="FOGG01000010">
    <property type="protein sequence ID" value="SER50133.1"/>
    <property type="molecule type" value="Genomic_DNA"/>
</dbReference>
<accession>A0A1H9PRD6</accession>